<dbReference type="EMBL" id="CP086239">
    <property type="protein sequence ID" value="WAG58485.1"/>
    <property type="molecule type" value="Genomic_DNA"/>
</dbReference>
<comment type="similarity">
    <text evidence="3">Belongs to the Ahb/Nir family.</text>
</comment>
<dbReference type="GO" id="GO:0016829">
    <property type="term" value="F:lyase activity"/>
    <property type="evidence" value="ECO:0007669"/>
    <property type="project" value="UniProtKB-KW"/>
</dbReference>
<evidence type="ECO:0000313" key="8">
    <source>
        <dbReference type="EMBL" id="WAG58485.1"/>
    </source>
</evidence>
<feature type="domain" description="Siroheme decarboxylase AsnC-like ligand binding" evidence="6">
    <location>
        <begin position="61"/>
        <end position="141"/>
    </location>
</feature>
<dbReference type="EC" id="4.1.1.111" evidence="4"/>
<evidence type="ECO:0000256" key="2">
    <source>
        <dbReference type="ARBA" id="ARBA00023444"/>
    </source>
</evidence>
<proteinExistence type="inferred from homology"/>
<accession>A0AA47EEA0</accession>
<dbReference type="Pfam" id="PF17805">
    <property type="entry name" value="AsnC_trans_reg2"/>
    <property type="match status" value="1"/>
</dbReference>
<dbReference type="InterPro" id="IPR053953">
    <property type="entry name" value="NirdL-like_HTH"/>
</dbReference>
<evidence type="ECO:0000313" key="9">
    <source>
        <dbReference type="Proteomes" id="UP001164733"/>
    </source>
</evidence>
<dbReference type="AlphaFoldDB" id="A0AA47EEA0"/>
<dbReference type="RefSeq" id="WP_216120143.1">
    <property type="nucleotide sequence ID" value="NZ_CP086239.1"/>
</dbReference>
<keyword evidence="1" id="KW-0456">Lyase</keyword>
<dbReference type="Pfam" id="PF22451">
    <property type="entry name" value="NirdL-like_HTH"/>
    <property type="match status" value="1"/>
</dbReference>
<evidence type="ECO:0000256" key="1">
    <source>
        <dbReference type="ARBA" id="ARBA00023239"/>
    </source>
</evidence>
<dbReference type="InterPro" id="IPR050684">
    <property type="entry name" value="HTH-Siroheme_Decarb"/>
</dbReference>
<evidence type="ECO:0000259" key="7">
    <source>
        <dbReference type="Pfam" id="PF22451"/>
    </source>
</evidence>
<comment type="pathway">
    <text evidence="2">Porphyrin-containing compound metabolism.</text>
</comment>
<comment type="catalytic activity">
    <reaction evidence="5">
        <text>siroheme + 2 H(+) = 12,18-didecarboxysiroheme + 2 CO2</text>
        <dbReference type="Rhea" id="RHEA:19093"/>
        <dbReference type="ChEBI" id="CHEBI:15378"/>
        <dbReference type="ChEBI" id="CHEBI:16526"/>
        <dbReference type="ChEBI" id="CHEBI:60052"/>
        <dbReference type="ChEBI" id="CHEBI:140497"/>
        <dbReference type="EC" id="4.1.1.111"/>
    </reaction>
</comment>
<name>A0AA47EEA0_9CLOT</name>
<organism evidence="8 9">
    <name type="scientific">Clostridium estertheticum</name>
    <dbReference type="NCBI Taxonomy" id="238834"/>
    <lineage>
        <taxon>Bacteria</taxon>
        <taxon>Bacillati</taxon>
        <taxon>Bacillota</taxon>
        <taxon>Clostridia</taxon>
        <taxon>Eubacteriales</taxon>
        <taxon>Clostridiaceae</taxon>
        <taxon>Clostridium</taxon>
    </lineage>
</organism>
<reference evidence="8" key="1">
    <citation type="submission" date="2021-11" db="EMBL/GenBank/DDBJ databases">
        <title>Clostridia strains as spoilage organisms.</title>
        <authorList>
            <person name="Wambui J."/>
            <person name="Stevens M.J.A."/>
            <person name="Stephan R."/>
        </authorList>
    </citation>
    <scope>NUCLEOTIDE SEQUENCE</scope>
    <source>
        <strain evidence="8">CF009</strain>
    </source>
</reference>
<evidence type="ECO:0000256" key="5">
    <source>
        <dbReference type="ARBA" id="ARBA00048470"/>
    </source>
</evidence>
<evidence type="ECO:0000259" key="6">
    <source>
        <dbReference type="Pfam" id="PF17805"/>
    </source>
</evidence>
<protein>
    <recommendedName>
        <fullName evidence="4">siroheme decarboxylase</fullName>
        <ecNumber evidence="4">4.1.1.111</ecNumber>
    </recommendedName>
</protein>
<dbReference type="PANTHER" id="PTHR43413:SF1">
    <property type="entry name" value="SIROHEME DECARBOXYLASE NIRL SUBUNIT"/>
    <property type="match status" value="1"/>
</dbReference>
<dbReference type="Proteomes" id="UP001164733">
    <property type="component" value="Chromosome"/>
</dbReference>
<dbReference type="InterPro" id="IPR040523">
    <property type="entry name" value="AsnC_trans_reg2"/>
</dbReference>
<feature type="domain" description="Siroheme decarboxylase NirL-like HTH" evidence="7">
    <location>
        <begin position="6"/>
        <end position="50"/>
    </location>
</feature>
<evidence type="ECO:0000256" key="3">
    <source>
        <dbReference type="ARBA" id="ARBA00023457"/>
    </source>
</evidence>
<sequence length="150" mass="17271">MDKINKNLLNLIQSNFPIESRPFLKIANELNISENQVIDMIKDLKNDGYIKRIGGIFDSRKLGYSSTLCAIKVPLDRITEVADIINSYNGVTHNYIRNHSYNMWFTVIAPSIVEVKEFLNDIKIKTDINDIIELPVVNLFKINVVFNIKE</sequence>
<gene>
    <name evidence="8" type="ORF">LL038_12500</name>
</gene>
<dbReference type="PANTHER" id="PTHR43413">
    <property type="entry name" value="TRANSCRIPTIONAL REGULATOR, ASNC FAMILY"/>
    <property type="match status" value="1"/>
</dbReference>
<evidence type="ECO:0000256" key="4">
    <source>
        <dbReference type="ARBA" id="ARBA00023471"/>
    </source>
</evidence>